<feature type="transmembrane region" description="Helical" evidence="1">
    <location>
        <begin position="37"/>
        <end position="56"/>
    </location>
</feature>
<sequence>MFEKIPRGYLLLAILSLFSCSPRTTTADKGSISIETISIITFVIVGISILMVYYTTKKK</sequence>
<evidence type="ECO:0008006" key="4">
    <source>
        <dbReference type="Google" id="ProtNLM"/>
    </source>
</evidence>
<evidence type="ECO:0000256" key="1">
    <source>
        <dbReference type="SAM" id="Phobius"/>
    </source>
</evidence>
<gene>
    <name evidence="2" type="ORF">EG352_05850</name>
</gene>
<dbReference type="KEGG" id="cio:CEQ15_23100"/>
<dbReference type="PROSITE" id="PS51257">
    <property type="entry name" value="PROKAR_LIPOPROTEIN"/>
    <property type="match status" value="1"/>
</dbReference>
<evidence type="ECO:0000313" key="2">
    <source>
        <dbReference type="EMBL" id="AZB17324.1"/>
    </source>
</evidence>
<dbReference type="RefSeq" id="WP_105603061.1">
    <property type="nucleotide sequence ID" value="NZ_CP023968.1"/>
</dbReference>
<dbReference type="GeneID" id="56898200"/>
<reference evidence="2 3" key="1">
    <citation type="submission" date="2018-11" db="EMBL/GenBank/DDBJ databases">
        <title>Proposal to divide the Flavobacteriaceae and reorganize its genera based on Amino Acid Identity values calculated from whole genome sequences.</title>
        <authorList>
            <person name="Nicholson A.C."/>
            <person name="Gulvik C.A."/>
            <person name="Whitney A.M."/>
            <person name="Humrighouse B.W."/>
            <person name="Bell M."/>
            <person name="Holmes B."/>
            <person name="Steigerwalt A.G."/>
            <person name="Villarma A."/>
            <person name="Sheth M."/>
            <person name="Batra D."/>
            <person name="Pryor J."/>
            <person name="Bernardet J.-F."/>
            <person name="Hugo C."/>
            <person name="Kampfer P."/>
            <person name="Newman J."/>
            <person name="McQuiston J.R."/>
        </authorList>
    </citation>
    <scope>NUCLEOTIDE SEQUENCE [LARGE SCALE GENOMIC DNA]</scope>
    <source>
        <strain evidence="2 3">H5559</strain>
    </source>
</reference>
<dbReference type="Proteomes" id="UP000269015">
    <property type="component" value="Chromosome"/>
</dbReference>
<accession>A0AAD1DUQ2</accession>
<protein>
    <recommendedName>
        <fullName evidence="4">Lipoprotein</fullName>
    </recommendedName>
</protein>
<keyword evidence="1" id="KW-0472">Membrane</keyword>
<evidence type="ECO:0000313" key="3">
    <source>
        <dbReference type="Proteomes" id="UP000269015"/>
    </source>
</evidence>
<keyword evidence="1" id="KW-0812">Transmembrane</keyword>
<name>A0AAD1DUQ2_CHRID</name>
<dbReference type="AlphaFoldDB" id="A0AAD1DUQ2"/>
<organism evidence="2 3">
    <name type="scientific">Chryseobacterium indologenes</name>
    <name type="common">Flavobacterium indologenes</name>
    <dbReference type="NCBI Taxonomy" id="253"/>
    <lineage>
        <taxon>Bacteria</taxon>
        <taxon>Pseudomonadati</taxon>
        <taxon>Bacteroidota</taxon>
        <taxon>Flavobacteriia</taxon>
        <taxon>Flavobacteriales</taxon>
        <taxon>Weeksellaceae</taxon>
        <taxon>Chryseobacterium group</taxon>
        <taxon>Chryseobacterium</taxon>
    </lineage>
</organism>
<dbReference type="EMBL" id="CP033930">
    <property type="protein sequence ID" value="AZB17324.1"/>
    <property type="molecule type" value="Genomic_DNA"/>
</dbReference>
<keyword evidence="1" id="KW-1133">Transmembrane helix</keyword>
<proteinExistence type="predicted"/>